<evidence type="ECO:0000313" key="6">
    <source>
        <dbReference type="EMBL" id="EGU36484.1"/>
    </source>
</evidence>
<dbReference type="PROSITE" id="PS51737">
    <property type="entry name" value="RECOMBINASE_DNA_BIND"/>
    <property type="match status" value="1"/>
</dbReference>
<dbReference type="SUPFAM" id="SSF53041">
    <property type="entry name" value="Resolvase-like"/>
    <property type="match status" value="1"/>
</dbReference>
<name>F9S4T5_9VIBR</name>
<evidence type="ECO:0000256" key="4">
    <source>
        <dbReference type="SAM" id="Phobius"/>
    </source>
</evidence>
<dbReference type="Gene3D" id="3.40.50.1390">
    <property type="entry name" value="Resolvase, N-terminal catalytic domain"/>
    <property type="match status" value="1"/>
</dbReference>
<keyword evidence="2" id="KW-0233">DNA recombination</keyword>
<dbReference type="CDD" id="cd00338">
    <property type="entry name" value="Ser_Recombinase"/>
    <property type="match status" value="1"/>
</dbReference>
<dbReference type="RefSeq" id="WP_006713519.1">
    <property type="nucleotide sequence ID" value="NZ_AFWF01000207.1"/>
</dbReference>
<dbReference type="InterPro" id="IPR050639">
    <property type="entry name" value="SSR_resolvase"/>
</dbReference>
<dbReference type="GO" id="GO:0000150">
    <property type="term" value="F:DNA strand exchange activity"/>
    <property type="evidence" value="ECO:0007669"/>
    <property type="project" value="InterPro"/>
</dbReference>
<keyword evidence="4" id="KW-0472">Membrane</keyword>
<gene>
    <name evidence="6" type="ORF">VII00023_05057</name>
</gene>
<keyword evidence="1" id="KW-0238">DNA-binding</keyword>
<feature type="compositionally biased region" description="Basic and acidic residues" evidence="3">
    <location>
        <begin position="14"/>
        <end position="24"/>
    </location>
</feature>
<reference evidence="6 7" key="1">
    <citation type="journal article" date="2012" name="Int. J. Syst. Evol. Microbiol.">
        <title>Vibrio caribbeanicus sp. nov., isolated from the marine sponge Scleritoderma cyanea.</title>
        <authorList>
            <person name="Hoffmann M."/>
            <person name="Monday S.R."/>
            <person name="Allard M.W."/>
            <person name="Strain E.A."/>
            <person name="Whittaker P."/>
            <person name="Naum M."/>
            <person name="McCarthy P.J."/>
            <person name="Lopez J.V."/>
            <person name="Fischer M."/>
            <person name="Brown E.W."/>
        </authorList>
    </citation>
    <scope>NUCLEOTIDE SEQUENCE [LARGE SCALE GENOMIC DNA]</scope>
    <source>
        <strain evidence="6 7">ATCC 700023</strain>
    </source>
</reference>
<comment type="caution">
    <text evidence="6">The sequence shown here is derived from an EMBL/GenBank/DDBJ whole genome shotgun (WGS) entry which is preliminary data.</text>
</comment>
<dbReference type="AlphaFoldDB" id="F9S4T5"/>
<dbReference type="InterPro" id="IPR011109">
    <property type="entry name" value="DNA_bind_recombinase_dom"/>
</dbReference>
<dbReference type="InterPro" id="IPR038109">
    <property type="entry name" value="DNA_bind_recomb_sf"/>
</dbReference>
<evidence type="ECO:0000256" key="1">
    <source>
        <dbReference type="ARBA" id="ARBA00023125"/>
    </source>
</evidence>
<dbReference type="Proteomes" id="UP000004605">
    <property type="component" value="Unassembled WGS sequence"/>
</dbReference>
<evidence type="ECO:0000256" key="2">
    <source>
        <dbReference type="ARBA" id="ARBA00023172"/>
    </source>
</evidence>
<sequence>MIADTLQRVSTKRQTTDEKTGLDRQDQNISNWLKQNPTYQQRQQIILKGQSAYKGAHLKGEFGSYLEKLRKDAITPPDVLIVDDFSRLSRLPLDIGQDLVKELARLGITIVTASDGQKYEPESQKSLIGQLPILIRLEQAHAESERKSNMIRAAKKQRRDKALQEEGGILNFGNTPKWLKIEDKKYLLIPHRADAIKLIFELVLSGMSKGGVARELNKKRSMVGIVGVMTLLVKWTLTKFLVIISS</sequence>
<dbReference type="OrthoDB" id="9791494at2"/>
<dbReference type="SMART" id="SM00857">
    <property type="entry name" value="Resolvase"/>
    <property type="match status" value="1"/>
</dbReference>
<organism evidence="6 7">
    <name type="scientific">Vibrio ichthyoenteri ATCC 700023</name>
    <dbReference type="NCBI Taxonomy" id="870968"/>
    <lineage>
        <taxon>Bacteria</taxon>
        <taxon>Pseudomonadati</taxon>
        <taxon>Pseudomonadota</taxon>
        <taxon>Gammaproteobacteria</taxon>
        <taxon>Vibrionales</taxon>
        <taxon>Vibrionaceae</taxon>
        <taxon>Vibrio</taxon>
    </lineage>
</organism>
<evidence type="ECO:0000313" key="7">
    <source>
        <dbReference type="Proteomes" id="UP000004605"/>
    </source>
</evidence>
<keyword evidence="4" id="KW-0812">Transmembrane</keyword>
<proteinExistence type="predicted"/>
<dbReference type="InterPro" id="IPR006119">
    <property type="entry name" value="Resolv_N"/>
</dbReference>
<dbReference type="InterPro" id="IPR036162">
    <property type="entry name" value="Resolvase-like_N_sf"/>
</dbReference>
<keyword evidence="4" id="KW-1133">Transmembrane helix</keyword>
<feature type="transmembrane region" description="Helical" evidence="4">
    <location>
        <begin position="223"/>
        <end position="244"/>
    </location>
</feature>
<dbReference type="Pfam" id="PF00239">
    <property type="entry name" value="Resolvase"/>
    <property type="match status" value="1"/>
</dbReference>
<dbReference type="PANTHER" id="PTHR30461">
    <property type="entry name" value="DNA-INVERTASE FROM LAMBDOID PROPHAGE"/>
    <property type="match status" value="1"/>
</dbReference>
<evidence type="ECO:0000259" key="5">
    <source>
        <dbReference type="PROSITE" id="PS51737"/>
    </source>
</evidence>
<dbReference type="GO" id="GO:0003677">
    <property type="term" value="F:DNA binding"/>
    <property type="evidence" value="ECO:0007669"/>
    <property type="project" value="UniProtKB-KW"/>
</dbReference>
<dbReference type="PANTHER" id="PTHR30461:SF2">
    <property type="entry name" value="SERINE RECOMBINASE PINE-RELATED"/>
    <property type="match status" value="1"/>
</dbReference>
<protein>
    <recommendedName>
        <fullName evidence="5">Recombinase domain-containing protein</fullName>
    </recommendedName>
</protein>
<feature type="non-terminal residue" evidence="6">
    <location>
        <position position="246"/>
    </location>
</feature>
<feature type="domain" description="Recombinase" evidence="5">
    <location>
        <begin position="176"/>
        <end position="246"/>
    </location>
</feature>
<dbReference type="Gene3D" id="3.90.1750.20">
    <property type="entry name" value="Putative Large Serine Recombinase, Chain B, Domain 2"/>
    <property type="match status" value="1"/>
</dbReference>
<dbReference type="EMBL" id="AFWF01000207">
    <property type="protein sequence ID" value="EGU36484.1"/>
    <property type="molecule type" value="Genomic_DNA"/>
</dbReference>
<evidence type="ECO:0000256" key="3">
    <source>
        <dbReference type="SAM" id="MobiDB-lite"/>
    </source>
</evidence>
<accession>F9S4T5</accession>
<keyword evidence="7" id="KW-1185">Reference proteome</keyword>
<feature type="region of interest" description="Disordered" evidence="3">
    <location>
        <begin position="1"/>
        <end position="24"/>
    </location>
</feature>